<dbReference type="Gene3D" id="3.40.50.1110">
    <property type="entry name" value="SGNH hydrolase"/>
    <property type="match status" value="1"/>
</dbReference>
<dbReference type="PANTHER" id="PTHR30383">
    <property type="entry name" value="THIOESTERASE 1/PROTEASE 1/LYSOPHOSPHOLIPASE L1"/>
    <property type="match status" value="1"/>
</dbReference>
<dbReference type="PROSITE" id="PS01098">
    <property type="entry name" value="LIPASE_GDSL_SER"/>
    <property type="match status" value="1"/>
</dbReference>
<dbReference type="InterPro" id="IPR051532">
    <property type="entry name" value="Ester_Hydrolysis_Enzymes"/>
</dbReference>
<keyword evidence="3" id="KW-1185">Reference proteome</keyword>
<comment type="caution">
    <text evidence="2">The sequence shown here is derived from an EMBL/GenBank/DDBJ whole genome shotgun (WGS) entry which is preliminary data.</text>
</comment>
<dbReference type="AlphaFoldDB" id="A0AB73T8D6"/>
<dbReference type="InterPro" id="IPR008265">
    <property type="entry name" value="Lipase_GDSL_AS"/>
</dbReference>
<evidence type="ECO:0000313" key="3">
    <source>
        <dbReference type="Proteomes" id="UP000245412"/>
    </source>
</evidence>
<accession>A0AB73T8D6</accession>
<dbReference type="InterPro" id="IPR013830">
    <property type="entry name" value="SGNH_hydro"/>
</dbReference>
<dbReference type="InterPro" id="IPR036514">
    <property type="entry name" value="SGNH_hydro_sf"/>
</dbReference>
<gene>
    <name evidence="2" type="ORF">C7383_102310</name>
</gene>
<proteinExistence type="predicted"/>
<dbReference type="SUPFAM" id="SSF52266">
    <property type="entry name" value="SGNH hydrolase"/>
    <property type="match status" value="1"/>
</dbReference>
<organism evidence="2 3">
    <name type="scientific">Murimonas intestini</name>
    <dbReference type="NCBI Taxonomy" id="1337051"/>
    <lineage>
        <taxon>Bacteria</taxon>
        <taxon>Bacillati</taxon>
        <taxon>Bacillota</taxon>
        <taxon>Clostridia</taxon>
        <taxon>Lachnospirales</taxon>
        <taxon>Lachnospiraceae</taxon>
        <taxon>Murimonas</taxon>
    </lineage>
</organism>
<dbReference type="GO" id="GO:0004622">
    <property type="term" value="F:phosphatidylcholine lysophospholipase activity"/>
    <property type="evidence" value="ECO:0007669"/>
    <property type="project" value="TreeGrafter"/>
</dbReference>
<dbReference type="PANTHER" id="PTHR30383:SF5">
    <property type="entry name" value="SGNH HYDROLASE-TYPE ESTERASE DOMAIN-CONTAINING PROTEIN"/>
    <property type="match status" value="1"/>
</dbReference>
<reference evidence="2 3" key="1">
    <citation type="submission" date="2018-05" db="EMBL/GenBank/DDBJ databases">
        <authorList>
            <person name="Goeker M."/>
            <person name="Huntemann M."/>
            <person name="Clum A."/>
            <person name="Pillay M."/>
            <person name="Palaniappan K."/>
            <person name="Varghese N."/>
            <person name="Mikhailova N."/>
            <person name="Stamatis D."/>
            <person name="Reddy T."/>
            <person name="Daum C."/>
            <person name="Shapiro N."/>
            <person name="Ivanova N."/>
            <person name="Kyrpides N."/>
            <person name="Woyke T."/>
        </authorList>
    </citation>
    <scope>NUCLEOTIDE SEQUENCE [LARGE SCALE GENOMIC DNA]</scope>
    <source>
        <strain evidence="2 3">DSM 26524</strain>
    </source>
</reference>
<dbReference type="GO" id="GO:0006629">
    <property type="term" value="P:lipid metabolic process"/>
    <property type="evidence" value="ECO:0007669"/>
    <property type="project" value="InterPro"/>
</dbReference>
<dbReference type="RefSeq" id="WP_109625106.1">
    <property type="nucleotide sequence ID" value="NZ_JANKBI010000005.1"/>
</dbReference>
<feature type="domain" description="SGNH hydrolase-type esterase" evidence="1">
    <location>
        <begin position="6"/>
        <end position="190"/>
    </location>
</feature>
<dbReference type="EMBL" id="QGGY01000002">
    <property type="protein sequence ID" value="PWJ78174.1"/>
    <property type="molecule type" value="Genomic_DNA"/>
</dbReference>
<sequence>MKTLLFLGDSITDAGRLFSGRADGLGDGYVSVLADRLKDSAQNFRIINKGHDGFTLPRIIHNLSQDCFSCRPDMVSILAGINDASICMNTGLSLKDYGFTAYYEQLLLSIQANTSAKIVCMGPFLFPYPQEYLNWLPLVNEINLCIKELTDKYHLPFIYLQDLLNGAAREQGYSKITVDGVHLTPLGHQLAAGAWLKGVRLKRTRQKAVWPEDSLF</sequence>
<dbReference type="Pfam" id="PF13472">
    <property type="entry name" value="Lipase_GDSL_2"/>
    <property type="match status" value="1"/>
</dbReference>
<protein>
    <submittedName>
        <fullName evidence="2">Lysophospholipase L1-like esterase</fullName>
    </submittedName>
</protein>
<name>A0AB73T8D6_9FIRM</name>
<evidence type="ECO:0000259" key="1">
    <source>
        <dbReference type="Pfam" id="PF13472"/>
    </source>
</evidence>
<evidence type="ECO:0000313" key="2">
    <source>
        <dbReference type="EMBL" id="PWJ78174.1"/>
    </source>
</evidence>
<dbReference type="Proteomes" id="UP000245412">
    <property type="component" value="Unassembled WGS sequence"/>
</dbReference>